<keyword evidence="3" id="KW-0547">Nucleotide-binding</keyword>
<sequence length="649" mass="74566">MSIMLNKEIIYPKMIYKAFKNCDDSVKYLKSFMKDITEGKKAEKQLKENEQRYKTIFNSSPDYMIIIGLDGNLIDVNKAACEVVGLTWEELVGKNFKELKLLLDEEMSLHVDNISHVLRENKTKIGESRFIDRNDEIRYVKTYLTPLKMNNEIFALNVICHDISESKKAEKALKTSELYYRTIFENTGTATLIIGEDIVISLANTEFEKFSGYSKEELEGKKSLMDFALEEDLEQLTNYHNLRGNDPDSAPKNYEIKLINKQGDIRDVYVTIDLIPYTRDRVISFLDITEKKRSKRALRESENHYRKLLENSFDAVVIHSEGKIISANSAAIKLLGVKNPYKYFNKSLFNFVHPKYDEIVSKRVQNMLEKGETVPPIEEKFVRPDGTIVYVEVLATAFIYEGKKAIQVVFRDISERKKAVNDIKASLKEKETLLMEIHHRVKNNLQIISSLLDLQANYVDEQEAINVLQESQNRVKSMAIIHEMLYQSTDLTSINFVSYIENLVHDLFISYGAKNNIEFFIKSEPVLLNIETAVPCGLIVSELVSNSLKYAFPTVYGRGPENGKFSDSNHEPGKISVSINSYGEEFELIISDNGIGFPENIDFKNVNSSLGLRLVNMLVNQLDGSIKLDKTEGTKFRIKFKELEYNKRF</sequence>
<protein>
    <recommendedName>
        <fullName evidence="12">Histidine kinase</fullName>
    </recommendedName>
</protein>
<dbReference type="SMART" id="SM00091">
    <property type="entry name" value="PAS"/>
    <property type="match status" value="3"/>
</dbReference>
<dbReference type="Proteomes" id="UP000217784">
    <property type="component" value="Unassembled WGS sequence"/>
</dbReference>
<reference evidence="10 11" key="1">
    <citation type="journal article" date="2017" name="BMC Genomics">
        <title>Genomic analysis of methanogenic archaea reveals a shift towards energy conservation.</title>
        <authorList>
            <person name="Gilmore S.P."/>
            <person name="Henske J.K."/>
            <person name="Sexton J.A."/>
            <person name="Solomon K.V."/>
            <person name="Seppala S."/>
            <person name="Yoo J.I."/>
            <person name="Huyett L.M."/>
            <person name="Pressman A."/>
            <person name="Cogan J.Z."/>
            <person name="Kivenson V."/>
            <person name="Peng X."/>
            <person name="Tan Y."/>
            <person name="Valentine D.L."/>
            <person name="O'Malley M.A."/>
        </authorList>
    </citation>
    <scope>NUCLEOTIDE SEQUENCE [LARGE SCALE GENOMIC DNA]</scope>
    <source>
        <strain evidence="10 11">M.o.H.</strain>
    </source>
</reference>
<dbReference type="GO" id="GO:0005524">
    <property type="term" value="F:ATP binding"/>
    <property type="evidence" value="ECO:0007669"/>
    <property type="project" value="UniProtKB-KW"/>
</dbReference>
<dbReference type="SUPFAM" id="SSF55874">
    <property type="entry name" value="ATPase domain of HSP90 chaperone/DNA topoisomerase II/histidine kinase"/>
    <property type="match status" value="1"/>
</dbReference>
<dbReference type="EMBL" id="LMVM01000033">
    <property type="protein sequence ID" value="PAV04085.1"/>
    <property type="molecule type" value="Genomic_DNA"/>
</dbReference>
<evidence type="ECO:0000256" key="5">
    <source>
        <dbReference type="ARBA" id="ARBA00022840"/>
    </source>
</evidence>
<dbReference type="Pfam" id="PF07568">
    <property type="entry name" value="HisKA_2"/>
    <property type="match status" value="1"/>
</dbReference>
<dbReference type="Pfam" id="PF02518">
    <property type="entry name" value="HATPase_c"/>
    <property type="match status" value="1"/>
</dbReference>
<dbReference type="Gene3D" id="3.30.450.20">
    <property type="entry name" value="PAS domain"/>
    <property type="match status" value="3"/>
</dbReference>
<dbReference type="PANTHER" id="PTHR43065">
    <property type="entry name" value="SENSOR HISTIDINE KINASE"/>
    <property type="match status" value="1"/>
</dbReference>
<gene>
    <name evidence="10" type="ORF">ASJ80_03465</name>
</gene>
<feature type="domain" description="PAS" evidence="8">
    <location>
        <begin position="49"/>
        <end position="121"/>
    </location>
</feature>
<dbReference type="CDD" id="cd00130">
    <property type="entry name" value="PAS"/>
    <property type="match status" value="3"/>
</dbReference>
<dbReference type="InterPro" id="IPR036890">
    <property type="entry name" value="HATPase_C_sf"/>
</dbReference>
<feature type="domain" description="PAS" evidence="8">
    <location>
        <begin position="301"/>
        <end position="371"/>
    </location>
</feature>
<name>A0A2A2H3Z9_METBR</name>
<organism evidence="10 11">
    <name type="scientific">Methanobacterium bryantii</name>
    <dbReference type="NCBI Taxonomy" id="2161"/>
    <lineage>
        <taxon>Archaea</taxon>
        <taxon>Methanobacteriati</taxon>
        <taxon>Methanobacteriota</taxon>
        <taxon>Methanomada group</taxon>
        <taxon>Methanobacteria</taxon>
        <taxon>Methanobacteriales</taxon>
        <taxon>Methanobacteriaceae</taxon>
        <taxon>Methanobacterium</taxon>
    </lineage>
</organism>
<evidence type="ECO:0000256" key="1">
    <source>
        <dbReference type="ARBA" id="ARBA00022553"/>
    </source>
</evidence>
<keyword evidence="5" id="KW-0067">ATP-binding</keyword>
<dbReference type="NCBIfam" id="TIGR00229">
    <property type="entry name" value="sensory_box"/>
    <property type="match status" value="3"/>
</dbReference>
<evidence type="ECO:0000256" key="4">
    <source>
        <dbReference type="ARBA" id="ARBA00022777"/>
    </source>
</evidence>
<evidence type="ECO:0000259" key="8">
    <source>
        <dbReference type="PROSITE" id="PS50112"/>
    </source>
</evidence>
<proteinExistence type="predicted"/>
<feature type="domain" description="PAS" evidence="8">
    <location>
        <begin position="176"/>
        <end position="238"/>
    </location>
</feature>
<evidence type="ECO:0000259" key="9">
    <source>
        <dbReference type="PROSITE" id="PS50113"/>
    </source>
</evidence>
<dbReference type="InterPro" id="IPR003594">
    <property type="entry name" value="HATPase_dom"/>
</dbReference>
<dbReference type="InterPro" id="IPR013656">
    <property type="entry name" value="PAS_4"/>
</dbReference>
<feature type="domain" description="PAC" evidence="9">
    <location>
        <begin position="375"/>
        <end position="425"/>
    </location>
</feature>
<dbReference type="InterPro" id="IPR001610">
    <property type="entry name" value="PAC"/>
</dbReference>
<evidence type="ECO:0000256" key="2">
    <source>
        <dbReference type="ARBA" id="ARBA00022679"/>
    </source>
</evidence>
<comment type="caution">
    <text evidence="10">The sequence shown here is derived from an EMBL/GenBank/DDBJ whole genome shotgun (WGS) entry which is preliminary data.</text>
</comment>
<keyword evidence="2" id="KW-0808">Transferase</keyword>
<evidence type="ECO:0000259" key="7">
    <source>
        <dbReference type="PROSITE" id="PS50109"/>
    </source>
</evidence>
<dbReference type="AlphaFoldDB" id="A0A2A2H3Z9"/>
<dbReference type="SUPFAM" id="SSF55785">
    <property type="entry name" value="PYP-like sensor domain (PAS domain)"/>
    <property type="match status" value="3"/>
</dbReference>
<dbReference type="InterPro" id="IPR013767">
    <property type="entry name" value="PAS_fold"/>
</dbReference>
<dbReference type="PROSITE" id="PS50113">
    <property type="entry name" value="PAC"/>
    <property type="match status" value="1"/>
</dbReference>
<keyword evidence="6" id="KW-0902">Two-component regulatory system</keyword>
<dbReference type="GO" id="GO:0006355">
    <property type="term" value="P:regulation of DNA-templated transcription"/>
    <property type="evidence" value="ECO:0007669"/>
    <property type="project" value="InterPro"/>
</dbReference>
<dbReference type="GO" id="GO:0000160">
    <property type="term" value="P:phosphorelay signal transduction system"/>
    <property type="evidence" value="ECO:0007669"/>
    <property type="project" value="UniProtKB-KW"/>
</dbReference>
<dbReference type="SMART" id="SM00387">
    <property type="entry name" value="HATPase_c"/>
    <property type="match status" value="1"/>
</dbReference>
<dbReference type="InterPro" id="IPR035965">
    <property type="entry name" value="PAS-like_dom_sf"/>
</dbReference>
<dbReference type="PROSITE" id="PS50112">
    <property type="entry name" value="PAS"/>
    <property type="match status" value="3"/>
</dbReference>
<dbReference type="InterPro" id="IPR000700">
    <property type="entry name" value="PAS-assoc_C"/>
</dbReference>
<evidence type="ECO:0000256" key="6">
    <source>
        <dbReference type="ARBA" id="ARBA00023012"/>
    </source>
</evidence>
<dbReference type="SMART" id="SM00086">
    <property type="entry name" value="PAC"/>
    <property type="match status" value="3"/>
</dbReference>
<dbReference type="Pfam" id="PF00989">
    <property type="entry name" value="PAS"/>
    <property type="match status" value="2"/>
</dbReference>
<keyword evidence="4" id="KW-0418">Kinase</keyword>
<dbReference type="GO" id="GO:0016301">
    <property type="term" value="F:kinase activity"/>
    <property type="evidence" value="ECO:0007669"/>
    <property type="project" value="UniProtKB-KW"/>
</dbReference>
<keyword evidence="11" id="KW-1185">Reference proteome</keyword>
<evidence type="ECO:0000313" key="11">
    <source>
        <dbReference type="Proteomes" id="UP000217784"/>
    </source>
</evidence>
<keyword evidence="1" id="KW-0597">Phosphoprotein</keyword>
<accession>A0A2A2H3Z9</accession>
<dbReference type="InterPro" id="IPR005467">
    <property type="entry name" value="His_kinase_dom"/>
</dbReference>
<feature type="domain" description="Histidine kinase" evidence="7">
    <location>
        <begin position="436"/>
        <end position="644"/>
    </location>
</feature>
<dbReference type="PANTHER" id="PTHR43065:SF23">
    <property type="entry name" value="SENSOR HISTIDINE KINASE PDTAS"/>
    <property type="match status" value="1"/>
</dbReference>
<dbReference type="Gene3D" id="3.30.565.10">
    <property type="entry name" value="Histidine kinase-like ATPase, C-terminal domain"/>
    <property type="match status" value="1"/>
</dbReference>
<evidence type="ECO:0000256" key="3">
    <source>
        <dbReference type="ARBA" id="ARBA00022741"/>
    </source>
</evidence>
<dbReference type="InterPro" id="IPR000014">
    <property type="entry name" value="PAS"/>
</dbReference>
<dbReference type="PROSITE" id="PS50109">
    <property type="entry name" value="HIS_KIN"/>
    <property type="match status" value="1"/>
</dbReference>
<dbReference type="Pfam" id="PF08448">
    <property type="entry name" value="PAS_4"/>
    <property type="match status" value="1"/>
</dbReference>
<evidence type="ECO:0000313" key="10">
    <source>
        <dbReference type="EMBL" id="PAV04085.1"/>
    </source>
</evidence>
<dbReference type="InterPro" id="IPR011495">
    <property type="entry name" value="Sig_transdc_His_kin_sub2_dim/P"/>
</dbReference>
<evidence type="ECO:0008006" key="12">
    <source>
        <dbReference type="Google" id="ProtNLM"/>
    </source>
</evidence>